<evidence type="ECO:0000259" key="10">
    <source>
        <dbReference type="Pfam" id="PF02014"/>
    </source>
</evidence>
<protein>
    <submittedName>
        <fullName evidence="11">Defense protein Hdd11-like</fullName>
    </submittedName>
</protein>
<evidence type="ECO:0000256" key="4">
    <source>
        <dbReference type="ARBA" id="ARBA00022529"/>
    </source>
</evidence>
<keyword evidence="6 9" id="KW-0732">Signal</keyword>
<comment type="similarity">
    <text evidence="2">Belongs to the insect defense protein family.</text>
</comment>
<comment type="caution">
    <text evidence="11">The sequence shown here is derived from an EMBL/GenBank/DDBJ whole genome shotgun (WGS) entry which is preliminary data.</text>
</comment>
<dbReference type="InterPro" id="IPR051237">
    <property type="entry name" value="Ferric-chelate_Red/DefProt"/>
</dbReference>
<organism evidence="11 12">
    <name type="scientific">Mizuhopecten yessoensis</name>
    <name type="common">Japanese scallop</name>
    <name type="synonym">Patinopecten yessoensis</name>
    <dbReference type="NCBI Taxonomy" id="6573"/>
    <lineage>
        <taxon>Eukaryota</taxon>
        <taxon>Metazoa</taxon>
        <taxon>Spiralia</taxon>
        <taxon>Lophotrochozoa</taxon>
        <taxon>Mollusca</taxon>
        <taxon>Bivalvia</taxon>
        <taxon>Autobranchia</taxon>
        <taxon>Pteriomorphia</taxon>
        <taxon>Pectinida</taxon>
        <taxon>Pectinoidea</taxon>
        <taxon>Pectinidae</taxon>
        <taxon>Mizuhopecten</taxon>
    </lineage>
</organism>
<evidence type="ECO:0000313" key="12">
    <source>
        <dbReference type="Proteomes" id="UP000242188"/>
    </source>
</evidence>
<dbReference type="GO" id="GO:0005576">
    <property type="term" value="C:extracellular region"/>
    <property type="evidence" value="ECO:0007669"/>
    <property type="project" value="UniProtKB-SubCell"/>
</dbReference>
<feature type="chain" id="PRO_5012465283" evidence="9">
    <location>
        <begin position="17"/>
        <end position="284"/>
    </location>
</feature>
<keyword evidence="5" id="KW-0399">Innate immunity</keyword>
<dbReference type="PANTHER" id="PTHR45828">
    <property type="entry name" value="CYTOCHROME B561/FERRIC REDUCTASE TRANSMEMBRANE"/>
    <property type="match status" value="1"/>
</dbReference>
<dbReference type="CDD" id="cd08544">
    <property type="entry name" value="Reeler"/>
    <property type="match status" value="1"/>
</dbReference>
<keyword evidence="8" id="KW-0044">Antibiotic</keyword>
<dbReference type="PANTHER" id="PTHR45828:SF9">
    <property type="entry name" value="CELL WALL INTEGRITY AND STRESS RESPONSE COMPONENT 4-LIKE-RELATED"/>
    <property type="match status" value="1"/>
</dbReference>
<dbReference type="EMBL" id="NEDP02005255">
    <property type="protein sequence ID" value="OWF42581.1"/>
    <property type="molecule type" value="Genomic_DNA"/>
</dbReference>
<evidence type="ECO:0000256" key="2">
    <source>
        <dbReference type="ARBA" id="ARBA00008501"/>
    </source>
</evidence>
<evidence type="ECO:0000256" key="9">
    <source>
        <dbReference type="SAM" id="SignalP"/>
    </source>
</evidence>
<reference evidence="11 12" key="1">
    <citation type="journal article" date="2017" name="Nat. Ecol. Evol.">
        <title>Scallop genome provides insights into evolution of bilaterian karyotype and development.</title>
        <authorList>
            <person name="Wang S."/>
            <person name="Zhang J."/>
            <person name="Jiao W."/>
            <person name="Li J."/>
            <person name="Xun X."/>
            <person name="Sun Y."/>
            <person name="Guo X."/>
            <person name="Huan P."/>
            <person name="Dong B."/>
            <person name="Zhang L."/>
            <person name="Hu X."/>
            <person name="Sun X."/>
            <person name="Wang J."/>
            <person name="Zhao C."/>
            <person name="Wang Y."/>
            <person name="Wang D."/>
            <person name="Huang X."/>
            <person name="Wang R."/>
            <person name="Lv J."/>
            <person name="Li Y."/>
            <person name="Zhang Z."/>
            <person name="Liu B."/>
            <person name="Lu W."/>
            <person name="Hui Y."/>
            <person name="Liang J."/>
            <person name="Zhou Z."/>
            <person name="Hou R."/>
            <person name="Li X."/>
            <person name="Liu Y."/>
            <person name="Li H."/>
            <person name="Ning X."/>
            <person name="Lin Y."/>
            <person name="Zhao L."/>
            <person name="Xing Q."/>
            <person name="Dou J."/>
            <person name="Li Y."/>
            <person name="Mao J."/>
            <person name="Guo H."/>
            <person name="Dou H."/>
            <person name="Li T."/>
            <person name="Mu C."/>
            <person name="Jiang W."/>
            <person name="Fu Q."/>
            <person name="Fu X."/>
            <person name="Miao Y."/>
            <person name="Liu J."/>
            <person name="Yu Q."/>
            <person name="Li R."/>
            <person name="Liao H."/>
            <person name="Li X."/>
            <person name="Kong Y."/>
            <person name="Jiang Z."/>
            <person name="Chourrout D."/>
            <person name="Li R."/>
            <person name="Bao Z."/>
        </authorList>
    </citation>
    <scope>NUCLEOTIDE SEQUENCE [LARGE SCALE GENOMIC DNA]</scope>
    <source>
        <strain evidence="11 12">PY_sf001</strain>
    </source>
</reference>
<dbReference type="Proteomes" id="UP000242188">
    <property type="component" value="Unassembled WGS sequence"/>
</dbReference>
<evidence type="ECO:0000256" key="1">
    <source>
        <dbReference type="ARBA" id="ARBA00004613"/>
    </source>
</evidence>
<feature type="domain" description="Reelin" evidence="10">
    <location>
        <begin position="31"/>
        <end position="160"/>
    </location>
</feature>
<name>A0A210Q1G3_MIZYE</name>
<evidence type="ECO:0000256" key="5">
    <source>
        <dbReference type="ARBA" id="ARBA00022588"/>
    </source>
</evidence>
<keyword evidence="12" id="KW-1185">Reference proteome</keyword>
<evidence type="ECO:0000256" key="8">
    <source>
        <dbReference type="ARBA" id="ARBA00023022"/>
    </source>
</evidence>
<dbReference type="Pfam" id="PF02014">
    <property type="entry name" value="Reeler"/>
    <property type="match status" value="1"/>
</dbReference>
<dbReference type="Gene3D" id="2.60.40.4060">
    <property type="entry name" value="Reeler domain"/>
    <property type="match status" value="1"/>
</dbReference>
<evidence type="ECO:0000256" key="7">
    <source>
        <dbReference type="ARBA" id="ARBA00022859"/>
    </source>
</evidence>
<keyword evidence="7" id="KW-0391">Immunity</keyword>
<dbReference type="AlphaFoldDB" id="A0A210Q1G3"/>
<dbReference type="InterPro" id="IPR002861">
    <property type="entry name" value="Reeler_dom"/>
</dbReference>
<comment type="subcellular location">
    <subcellularLocation>
        <location evidence="1">Secreted</location>
    </subcellularLocation>
</comment>
<proteinExistence type="inferred from homology"/>
<evidence type="ECO:0000313" key="11">
    <source>
        <dbReference type="EMBL" id="OWF42581.1"/>
    </source>
</evidence>
<dbReference type="GO" id="GO:0016020">
    <property type="term" value="C:membrane"/>
    <property type="evidence" value="ECO:0007669"/>
    <property type="project" value="TreeGrafter"/>
</dbReference>
<gene>
    <name evidence="11" type="ORF">KP79_PYT21454</name>
</gene>
<keyword evidence="3" id="KW-0964">Secreted</keyword>
<sequence length="284" mass="31698">MWPGVIFLVLLGTTSGISGYGTGAPKVDSVCFNRLPRHGVTSQTADIPYVIRTIVTKAGGNYDITVNMTSTNGSAIKGFVVQMIPEMTELYFKDSRKPIGKFESNDDVQLLSCRSNSDTATHTNNDEKELVVIRGKIPVGGVHRKISIHATLVKRYDIFWNDVTSEVAVEPDILADDPSIEWLKLVTNLAVSYEAGQDQWEDGIKTRLKLGYYKMVDDWGHLKTKYIEEQLPFKDQFRRAEKVLDGEGKTANTSSKESIVEEFLTGSFRLKESVHDILESISLS</sequence>
<accession>A0A210Q1G3</accession>
<dbReference type="OrthoDB" id="2419613at2759"/>
<evidence type="ECO:0000256" key="3">
    <source>
        <dbReference type="ARBA" id="ARBA00022525"/>
    </source>
</evidence>
<evidence type="ECO:0000256" key="6">
    <source>
        <dbReference type="ARBA" id="ARBA00022729"/>
    </source>
</evidence>
<dbReference type="GO" id="GO:0042742">
    <property type="term" value="P:defense response to bacterium"/>
    <property type="evidence" value="ECO:0007669"/>
    <property type="project" value="UniProtKB-KW"/>
</dbReference>
<dbReference type="GO" id="GO:0045087">
    <property type="term" value="P:innate immune response"/>
    <property type="evidence" value="ECO:0007669"/>
    <property type="project" value="UniProtKB-KW"/>
</dbReference>
<feature type="signal peptide" evidence="9">
    <location>
        <begin position="1"/>
        <end position="16"/>
    </location>
</feature>
<dbReference type="InterPro" id="IPR042307">
    <property type="entry name" value="Reeler_sf"/>
</dbReference>
<keyword evidence="4" id="KW-0929">Antimicrobial</keyword>